<keyword evidence="2" id="KW-1185">Reference proteome</keyword>
<comment type="caution">
    <text evidence="1">The sequence shown here is derived from an EMBL/GenBank/DDBJ whole genome shotgun (WGS) entry which is preliminary data.</text>
</comment>
<name>A0ABR8BN48_9NOSO</name>
<dbReference type="RefSeq" id="WP_190571065.1">
    <property type="nucleotide sequence ID" value="NZ_JACJQL010000062.1"/>
</dbReference>
<gene>
    <name evidence="1" type="ORF">H6G14_26110</name>
</gene>
<proteinExistence type="predicted"/>
<evidence type="ECO:0000313" key="1">
    <source>
        <dbReference type="EMBL" id="MBD2254714.1"/>
    </source>
</evidence>
<evidence type="ECO:0000313" key="2">
    <source>
        <dbReference type="Proteomes" id="UP000621307"/>
    </source>
</evidence>
<dbReference type="EMBL" id="JACJQL010000062">
    <property type="protein sequence ID" value="MBD2254714.1"/>
    <property type="molecule type" value="Genomic_DNA"/>
</dbReference>
<reference evidence="1 2" key="1">
    <citation type="journal article" date="2020" name="ISME J.">
        <title>Comparative genomics reveals insights into cyanobacterial evolution and habitat adaptation.</title>
        <authorList>
            <person name="Chen M.Y."/>
            <person name="Teng W.K."/>
            <person name="Zhao L."/>
            <person name="Hu C.X."/>
            <person name="Zhou Y.K."/>
            <person name="Han B.P."/>
            <person name="Song L.R."/>
            <person name="Shu W.S."/>
        </authorList>
    </citation>
    <scope>NUCLEOTIDE SEQUENCE [LARGE SCALE GENOMIC DNA]</scope>
    <source>
        <strain evidence="1 2">FACHB-3921</strain>
    </source>
</reference>
<dbReference type="Proteomes" id="UP000621307">
    <property type="component" value="Unassembled WGS sequence"/>
</dbReference>
<protein>
    <submittedName>
        <fullName evidence="1">Uncharacterized protein</fullName>
    </submittedName>
</protein>
<sequence length="100" mass="11530">MITQEVFDNQTLIESEFEDYIDQLVDVRTVEIEVDSVMDVFGELYRVWYSYQLLGTFYQNLDGKWVAQPCNTNERPRCDTPELAQLFIVAVNGLLVADAA</sequence>
<organism evidence="1 2">
    <name type="scientific">Nostoc parmelioides FACHB-3921</name>
    <dbReference type="NCBI Taxonomy" id="2692909"/>
    <lineage>
        <taxon>Bacteria</taxon>
        <taxon>Bacillati</taxon>
        <taxon>Cyanobacteriota</taxon>
        <taxon>Cyanophyceae</taxon>
        <taxon>Nostocales</taxon>
        <taxon>Nostocaceae</taxon>
        <taxon>Nostoc</taxon>
    </lineage>
</organism>
<accession>A0ABR8BN48</accession>